<evidence type="ECO:0000313" key="2">
    <source>
        <dbReference type="EMBL" id="JAE05857.1"/>
    </source>
</evidence>
<dbReference type="AlphaFoldDB" id="A0A0A9F0I4"/>
<reference evidence="2" key="1">
    <citation type="submission" date="2014-09" db="EMBL/GenBank/DDBJ databases">
        <authorList>
            <person name="Magalhaes I.L.F."/>
            <person name="Oliveira U."/>
            <person name="Santos F.R."/>
            <person name="Vidigal T.H.D.A."/>
            <person name="Brescovit A.D."/>
            <person name="Santos A.J."/>
        </authorList>
    </citation>
    <scope>NUCLEOTIDE SEQUENCE</scope>
    <source>
        <tissue evidence="2">Shoot tissue taken approximately 20 cm above the soil surface</tissue>
    </source>
</reference>
<organism evidence="2">
    <name type="scientific">Arundo donax</name>
    <name type="common">Giant reed</name>
    <name type="synonym">Donax arundinaceus</name>
    <dbReference type="NCBI Taxonomy" id="35708"/>
    <lineage>
        <taxon>Eukaryota</taxon>
        <taxon>Viridiplantae</taxon>
        <taxon>Streptophyta</taxon>
        <taxon>Embryophyta</taxon>
        <taxon>Tracheophyta</taxon>
        <taxon>Spermatophyta</taxon>
        <taxon>Magnoliopsida</taxon>
        <taxon>Liliopsida</taxon>
        <taxon>Poales</taxon>
        <taxon>Poaceae</taxon>
        <taxon>PACMAD clade</taxon>
        <taxon>Arundinoideae</taxon>
        <taxon>Arundineae</taxon>
        <taxon>Arundo</taxon>
    </lineage>
</organism>
<reference evidence="2" key="2">
    <citation type="journal article" date="2015" name="Data Brief">
        <title>Shoot transcriptome of the giant reed, Arundo donax.</title>
        <authorList>
            <person name="Barrero R.A."/>
            <person name="Guerrero F.D."/>
            <person name="Moolhuijzen P."/>
            <person name="Goolsby J.A."/>
            <person name="Tidwell J."/>
            <person name="Bellgard S.E."/>
            <person name="Bellgard M.I."/>
        </authorList>
    </citation>
    <scope>NUCLEOTIDE SEQUENCE</scope>
    <source>
        <tissue evidence="2">Shoot tissue taken approximately 20 cm above the soil surface</tissue>
    </source>
</reference>
<accession>A0A0A9F0I4</accession>
<dbReference type="EMBL" id="GBRH01192039">
    <property type="protein sequence ID" value="JAE05857.1"/>
    <property type="molecule type" value="Transcribed_RNA"/>
</dbReference>
<evidence type="ECO:0000256" key="1">
    <source>
        <dbReference type="SAM" id="MobiDB-lite"/>
    </source>
</evidence>
<name>A0A0A9F0I4_ARUDO</name>
<feature type="region of interest" description="Disordered" evidence="1">
    <location>
        <begin position="1"/>
        <end position="47"/>
    </location>
</feature>
<feature type="compositionally biased region" description="Polar residues" evidence="1">
    <location>
        <begin position="1"/>
        <end position="18"/>
    </location>
</feature>
<protein>
    <submittedName>
        <fullName evidence="2">Uncharacterized protein</fullName>
    </submittedName>
</protein>
<sequence length="47" mass="5213">MNTKGVTTDETYHSSVKPYTTPRKQRKAVESPTARLSSSIGGEKRCQ</sequence>
<proteinExistence type="predicted"/>